<dbReference type="EMBL" id="CP017258">
    <property type="protein sequence ID" value="AQW87156.1"/>
    <property type="molecule type" value="Genomic_DNA"/>
</dbReference>
<keyword evidence="1" id="KW-0472">Membrane</keyword>
<dbReference type="Proteomes" id="UP000190868">
    <property type="component" value="Chromosome"/>
</dbReference>
<feature type="transmembrane region" description="Helical" evidence="1">
    <location>
        <begin position="21"/>
        <end position="40"/>
    </location>
</feature>
<dbReference type="AlphaFoldDB" id="A0A1S6U5Y7"/>
<keyword evidence="1" id="KW-0812">Transmembrane</keyword>
<evidence type="ECO:0000256" key="1">
    <source>
        <dbReference type="SAM" id="Phobius"/>
    </source>
</evidence>
<name>A0A1S6U5Y7_9BACT</name>
<proteinExistence type="predicted"/>
<reference evidence="3" key="1">
    <citation type="submission" date="2016-09" db="EMBL/GenBank/DDBJ databases">
        <title>Comparative genomics of the Campylobacter concisus group.</title>
        <authorList>
            <person name="Miller W.G."/>
            <person name="Yee E."/>
            <person name="Chapman M.H."/>
            <person name="Huynh S."/>
            <person name="Bono J.L."/>
            <person name="On S.L.W."/>
            <person name="StLeger J."/>
            <person name="Foster G."/>
            <person name="Parker C.T."/>
        </authorList>
    </citation>
    <scope>NUCLEOTIDE SEQUENCE [LARGE SCALE GENOMIC DNA]</scope>
    <source>
        <strain evidence="3">RM18021</strain>
    </source>
</reference>
<dbReference type="RefSeq" id="WP_078424260.1">
    <property type="nucleotide sequence ID" value="NZ_CP017258.1"/>
</dbReference>
<protein>
    <submittedName>
        <fullName evidence="2">Uncharacterized protein</fullName>
    </submittedName>
</protein>
<keyword evidence="3" id="KW-1185">Reference proteome</keyword>
<keyword evidence="1" id="KW-1133">Transmembrane helix</keyword>
<evidence type="ECO:0000313" key="2">
    <source>
        <dbReference type="EMBL" id="AQW87156.1"/>
    </source>
</evidence>
<gene>
    <name evidence="2" type="ORF">CPIN18021_0309</name>
</gene>
<accession>A0A1S6U5Y7</accession>
<organism evidence="2 3">
    <name type="scientific">Campylobacter pinnipediorum subsp. caledonicus</name>
    <dbReference type="NCBI Taxonomy" id="1874362"/>
    <lineage>
        <taxon>Bacteria</taxon>
        <taxon>Pseudomonadati</taxon>
        <taxon>Campylobacterota</taxon>
        <taxon>Epsilonproteobacteria</taxon>
        <taxon>Campylobacterales</taxon>
        <taxon>Campylobacteraceae</taxon>
        <taxon>Campylobacter</taxon>
    </lineage>
</organism>
<evidence type="ECO:0000313" key="3">
    <source>
        <dbReference type="Proteomes" id="UP000190868"/>
    </source>
</evidence>
<sequence>MKQINKNDLKNNDVNNNDDSNILIDIIVILVIIGIAYYFISSFKLVGDVSREYLDEQKVINNVRN</sequence>